<dbReference type="EMBL" id="NPDS01000006">
    <property type="protein sequence ID" value="PJZ56704.1"/>
    <property type="molecule type" value="Genomic_DNA"/>
</dbReference>
<reference evidence="1 3" key="1">
    <citation type="submission" date="2017-07" db="EMBL/GenBank/DDBJ databases">
        <title>Leptospira spp. isolated from tropical soils.</title>
        <authorList>
            <person name="Thibeaux R."/>
            <person name="Iraola G."/>
            <person name="Ferres I."/>
            <person name="Bierque E."/>
            <person name="Girault D."/>
            <person name="Soupe-Gilbert M.-E."/>
            <person name="Picardeau M."/>
            <person name="Goarant C."/>
        </authorList>
    </citation>
    <scope>NUCLEOTIDE SEQUENCE [LARGE SCALE GENOMIC DNA]</scope>
    <source>
        <strain evidence="1 3">FH4-C-A1</strain>
    </source>
</reference>
<dbReference type="Proteomes" id="UP000298429">
    <property type="component" value="Unassembled WGS sequence"/>
</dbReference>
<comment type="caution">
    <text evidence="2">The sequence shown here is derived from an EMBL/GenBank/DDBJ whole genome shotgun (WGS) entry which is preliminary data.</text>
</comment>
<protein>
    <submittedName>
        <fullName evidence="2">Uncharacterized protein</fullName>
    </submittedName>
</protein>
<evidence type="ECO:0000313" key="3">
    <source>
        <dbReference type="Proteomes" id="UP000231879"/>
    </source>
</evidence>
<gene>
    <name evidence="1" type="ORF">CH367_14760</name>
    <name evidence="2" type="ORF">EHQ76_20855</name>
</gene>
<name>A0A2M9YYV8_9LEPT</name>
<keyword evidence="3" id="KW-1185">Reference proteome</keyword>
<accession>A0A2M9YYV8</accession>
<evidence type="ECO:0000313" key="1">
    <source>
        <dbReference type="EMBL" id="PJZ56704.1"/>
    </source>
</evidence>
<dbReference type="AlphaFoldDB" id="A0A2M9YYV8"/>
<dbReference type="EMBL" id="RQGN01000110">
    <property type="protein sequence ID" value="TGL91062.1"/>
    <property type="molecule type" value="Genomic_DNA"/>
</dbReference>
<reference evidence="2 4" key="2">
    <citation type="journal article" date="2019" name="PLoS Negl. Trop. Dis.">
        <title>Revisiting the worldwide diversity of Leptospira species in the environment.</title>
        <authorList>
            <person name="Vincent A.T."/>
            <person name="Schiettekatte O."/>
            <person name="Bourhy P."/>
            <person name="Veyrier F.J."/>
            <person name="Picardeau M."/>
        </authorList>
    </citation>
    <scope>NUCLEOTIDE SEQUENCE [LARGE SCALE GENOMIC DNA]</scope>
    <source>
        <strain evidence="2 4">201702444</strain>
    </source>
</reference>
<dbReference type="Proteomes" id="UP000231879">
    <property type="component" value="Unassembled WGS sequence"/>
</dbReference>
<evidence type="ECO:0000313" key="4">
    <source>
        <dbReference type="Proteomes" id="UP000298429"/>
    </source>
</evidence>
<proteinExistence type="predicted"/>
<dbReference type="RefSeq" id="WP_100763271.1">
    <property type="nucleotide sequence ID" value="NZ_NPDS01000006.1"/>
</dbReference>
<organism evidence="2 4">
    <name type="scientific">Leptospira barantonii</name>
    <dbReference type="NCBI Taxonomy" id="2023184"/>
    <lineage>
        <taxon>Bacteria</taxon>
        <taxon>Pseudomonadati</taxon>
        <taxon>Spirochaetota</taxon>
        <taxon>Spirochaetia</taxon>
        <taxon>Leptospirales</taxon>
        <taxon>Leptospiraceae</taxon>
        <taxon>Leptospira</taxon>
    </lineage>
</organism>
<sequence length="99" mass="11460">MERIEDSSAGPPPEEIKKLLYHSIIQFLSGKDGPVSRSEVKDLLEKTINLIPDLKADWAPINGFGKNKMILHWKERVMLIDMEEILDSIHMLWNQKFDS</sequence>
<evidence type="ECO:0000313" key="2">
    <source>
        <dbReference type="EMBL" id="TGL91062.1"/>
    </source>
</evidence>
<dbReference type="OrthoDB" id="334755at2"/>